<organism evidence="2 3">
    <name type="scientific">Pantoea dispersa</name>
    <dbReference type="NCBI Taxonomy" id="59814"/>
    <lineage>
        <taxon>Bacteria</taxon>
        <taxon>Pseudomonadati</taxon>
        <taxon>Pseudomonadota</taxon>
        <taxon>Gammaproteobacteria</taxon>
        <taxon>Enterobacterales</taxon>
        <taxon>Erwiniaceae</taxon>
        <taxon>Pantoea</taxon>
    </lineage>
</organism>
<dbReference type="RefSeq" id="WP_141497009.1">
    <property type="nucleotide sequence ID" value="NZ_VICF01000011.1"/>
</dbReference>
<evidence type="ECO:0000313" key="2">
    <source>
        <dbReference type="EMBL" id="TQC69585.1"/>
    </source>
</evidence>
<protein>
    <recommendedName>
        <fullName evidence="4">HEPN domain-containing protein</fullName>
    </recommendedName>
</protein>
<name>A0ABY2ZW23_9GAMM</name>
<keyword evidence="1" id="KW-0472">Membrane</keyword>
<evidence type="ECO:0000313" key="3">
    <source>
        <dbReference type="Proteomes" id="UP000319715"/>
    </source>
</evidence>
<keyword evidence="1" id="KW-0812">Transmembrane</keyword>
<keyword evidence="3" id="KW-1185">Reference proteome</keyword>
<keyword evidence="1" id="KW-1133">Transmembrane helix</keyword>
<dbReference type="EMBL" id="VICF01000011">
    <property type="protein sequence ID" value="TQC69585.1"/>
    <property type="molecule type" value="Genomic_DNA"/>
</dbReference>
<gene>
    <name evidence="2" type="ORF">FK492_20620</name>
</gene>
<dbReference type="Proteomes" id="UP000319715">
    <property type="component" value="Unassembled WGS sequence"/>
</dbReference>
<evidence type="ECO:0008006" key="4">
    <source>
        <dbReference type="Google" id="ProtNLM"/>
    </source>
</evidence>
<feature type="transmembrane region" description="Helical" evidence="1">
    <location>
        <begin position="62"/>
        <end position="80"/>
    </location>
</feature>
<comment type="caution">
    <text evidence="2">The sequence shown here is derived from an EMBL/GenBank/DDBJ whole genome shotgun (WGS) entry which is preliminary data.</text>
</comment>
<sequence length="301" mass="35097">MKVKPSESILRFFIRNYSLNSSSSFEKMIENGTSTPKLIKQTHREFQCNYKFYVDRYLALSYIYYSFINIGSSYSSTFFLHERKFYSISKGKDESNFFISANEPFAHQVIMQYAKLYEALVDVEALDQDSTDFNSNDKKHASKMLNTNTLKEKYCYLDSLRKKVKSSGALDLRNNIFAHPFKNGEAGSVVFLEDVSNRLFSIFGELCDDKDKSKYNKSKNRIHFFCSNYIMSANFDFKGVFKQELRIKTTAQTHIKAIYDFMSVIRNEKLLGEEPLLQVNLDDVKKEYEKLIAHVIQAIKI</sequence>
<proteinExistence type="predicted"/>
<accession>A0ABY2ZW23</accession>
<evidence type="ECO:0000256" key="1">
    <source>
        <dbReference type="SAM" id="Phobius"/>
    </source>
</evidence>
<reference evidence="2 3" key="1">
    <citation type="submission" date="2019-06" db="EMBL/GenBank/DDBJ databases">
        <title>Pantoea dispersa Assembly.</title>
        <authorList>
            <person name="Wang J."/>
        </authorList>
    </citation>
    <scope>NUCLEOTIDE SEQUENCE [LARGE SCALE GENOMIC DNA]</scope>
    <source>
        <strain evidence="3">bio</strain>
    </source>
</reference>